<organism evidence="2 3">
    <name type="scientific">Fulvimarina manganoxydans</name>
    <dbReference type="NCBI Taxonomy" id="937218"/>
    <lineage>
        <taxon>Bacteria</taxon>
        <taxon>Pseudomonadati</taxon>
        <taxon>Pseudomonadota</taxon>
        <taxon>Alphaproteobacteria</taxon>
        <taxon>Hyphomicrobiales</taxon>
        <taxon>Aurantimonadaceae</taxon>
        <taxon>Fulvimarina</taxon>
    </lineage>
</organism>
<reference evidence="2 3" key="1">
    <citation type="submission" date="2017-04" db="EMBL/GenBank/DDBJ databases">
        <authorList>
            <person name="Afonso C.L."/>
            <person name="Miller P.J."/>
            <person name="Scott M.A."/>
            <person name="Spackman E."/>
            <person name="Goraichik I."/>
            <person name="Dimitrov K.M."/>
            <person name="Suarez D.L."/>
            <person name="Swayne D.E."/>
        </authorList>
    </citation>
    <scope>NUCLEOTIDE SEQUENCE [LARGE SCALE GENOMIC DNA]</scope>
    <source>
        <strain evidence="2 3">CGMCC 1.10972</strain>
    </source>
</reference>
<dbReference type="AlphaFoldDB" id="A0A1W2A381"/>
<dbReference type="EMBL" id="FWXR01000003">
    <property type="protein sequence ID" value="SMC55033.1"/>
    <property type="molecule type" value="Genomic_DNA"/>
</dbReference>
<accession>A0A1W2A381</accession>
<proteinExistence type="predicted"/>
<protein>
    <recommendedName>
        <fullName evidence="4">DUF3309 domain-containing protein</fullName>
    </recommendedName>
</protein>
<keyword evidence="1" id="KW-0472">Membrane</keyword>
<sequence length="52" mass="5689">MSTGGFLFLVLLIALIVALPIWPFSRRWTIGPTMIIGLLLVLVLVLILIGTI</sequence>
<dbReference type="Proteomes" id="UP000192656">
    <property type="component" value="Unassembled WGS sequence"/>
</dbReference>
<evidence type="ECO:0000313" key="2">
    <source>
        <dbReference type="EMBL" id="SMC55033.1"/>
    </source>
</evidence>
<dbReference type="InterPro" id="IPR021738">
    <property type="entry name" value="DUF3309"/>
</dbReference>
<feature type="transmembrane region" description="Helical" evidence="1">
    <location>
        <begin position="28"/>
        <end position="49"/>
    </location>
</feature>
<evidence type="ECO:0000256" key="1">
    <source>
        <dbReference type="SAM" id="Phobius"/>
    </source>
</evidence>
<name>A0A1W2A381_9HYPH</name>
<evidence type="ECO:0008006" key="4">
    <source>
        <dbReference type="Google" id="ProtNLM"/>
    </source>
</evidence>
<keyword evidence="3" id="KW-1185">Reference proteome</keyword>
<gene>
    <name evidence="2" type="ORF">SAMN06297251_103309</name>
</gene>
<keyword evidence="1" id="KW-1133">Transmembrane helix</keyword>
<dbReference type="Pfam" id="PF11752">
    <property type="entry name" value="DUF3309"/>
    <property type="match status" value="1"/>
</dbReference>
<keyword evidence="1" id="KW-0812">Transmembrane</keyword>
<evidence type="ECO:0000313" key="3">
    <source>
        <dbReference type="Proteomes" id="UP000192656"/>
    </source>
</evidence>
<dbReference type="RefSeq" id="WP_084409111.1">
    <property type="nucleotide sequence ID" value="NZ_FWXR01000003.1"/>
</dbReference>